<evidence type="ECO:0000313" key="5">
    <source>
        <dbReference type="Proteomes" id="UP001236258"/>
    </source>
</evidence>
<organism evidence="4 5">
    <name type="scientific">Alkalimonas delamerensis</name>
    <dbReference type="NCBI Taxonomy" id="265981"/>
    <lineage>
        <taxon>Bacteria</taxon>
        <taxon>Pseudomonadati</taxon>
        <taxon>Pseudomonadota</taxon>
        <taxon>Gammaproteobacteria</taxon>
        <taxon>Alkalimonas</taxon>
    </lineage>
</organism>
<dbReference type="PANTHER" id="PTHR38687">
    <property type="entry name" value="CELL DIVISION PROTEIN DEDD-RELATED"/>
    <property type="match status" value="1"/>
</dbReference>
<dbReference type="InterPro" id="IPR036680">
    <property type="entry name" value="SPOR-like_sf"/>
</dbReference>
<feature type="domain" description="SPOR" evidence="3">
    <location>
        <begin position="96"/>
        <end position="175"/>
    </location>
</feature>
<evidence type="ECO:0000256" key="2">
    <source>
        <dbReference type="SAM" id="Phobius"/>
    </source>
</evidence>
<protein>
    <submittedName>
        <fullName evidence="4">SPOR domain-containing protein</fullName>
    </submittedName>
</protein>
<dbReference type="RefSeq" id="WP_228593424.1">
    <property type="nucleotide sequence ID" value="NZ_JAUZVY010000001.1"/>
</dbReference>
<feature type="compositionally biased region" description="Basic residues" evidence="1">
    <location>
        <begin position="10"/>
        <end position="20"/>
    </location>
</feature>
<evidence type="ECO:0000256" key="1">
    <source>
        <dbReference type="SAM" id="MobiDB-lite"/>
    </source>
</evidence>
<dbReference type="PANTHER" id="PTHR38687:SF2">
    <property type="entry name" value="CELL DIVISION PROTEIN FTSN"/>
    <property type="match status" value="1"/>
</dbReference>
<dbReference type="SUPFAM" id="SSF110997">
    <property type="entry name" value="Sporulation related repeat"/>
    <property type="match status" value="1"/>
</dbReference>
<dbReference type="Pfam" id="PF05036">
    <property type="entry name" value="SPOR"/>
    <property type="match status" value="1"/>
</dbReference>
<reference evidence="4 5" key="1">
    <citation type="submission" date="2023-08" db="EMBL/GenBank/DDBJ databases">
        <authorList>
            <person name="Joshi A."/>
            <person name="Thite S."/>
        </authorList>
    </citation>
    <scope>NUCLEOTIDE SEQUENCE [LARGE SCALE GENOMIC DNA]</scope>
    <source>
        <strain evidence="4 5">1E1</strain>
    </source>
</reference>
<keyword evidence="2" id="KW-0812">Transmembrane</keyword>
<feature type="transmembrane region" description="Helical" evidence="2">
    <location>
        <begin position="26"/>
        <end position="46"/>
    </location>
</feature>
<evidence type="ECO:0000259" key="3">
    <source>
        <dbReference type="PROSITE" id="PS51724"/>
    </source>
</evidence>
<sequence length="176" mass="20337">MPRRDYVKTARPKAKPRKKAPAKAPFPWLLLSVTAGLMLLFGWFLWTINQQEPVSTPAAPVVEVEKDPLPERPTEEPFQYIRELENREVAVEVRELESRGPFQMQCASFRSEEQADAMRAQIAFAGFSSSIRRTEGSNGVWYRVVLGPYDSRRQAEADRNRLRRNGINSCQIWNWN</sequence>
<dbReference type="InterPro" id="IPR007730">
    <property type="entry name" value="SPOR-like_dom"/>
</dbReference>
<keyword evidence="2" id="KW-0472">Membrane</keyword>
<dbReference type="InterPro" id="IPR052521">
    <property type="entry name" value="Cell_div_SPOR-domain"/>
</dbReference>
<keyword evidence="5" id="KW-1185">Reference proteome</keyword>
<comment type="caution">
    <text evidence="4">The sequence shown here is derived from an EMBL/GenBank/DDBJ whole genome shotgun (WGS) entry which is preliminary data.</text>
</comment>
<dbReference type="Proteomes" id="UP001236258">
    <property type="component" value="Unassembled WGS sequence"/>
</dbReference>
<gene>
    <name evidence="4" type="ORF">Q3O59_01040</name>
</gene>
<dbReference type="EMBL" id="JAUZVY010000001">
    <property type="protein sequence ID" value="MDP4527613.1"/>
    <property type="molecule type" value="Genomic_DNA"/>
</dbReference>
<name>A0ABT9GKW3_9GAMM</name>
<proteinExistence type="predicted"/>
<feature type="region of interest" description="Disordered" evidence="1">
    <location>
        <begin position="1"/>
        <end position="20"/>
    </location>
</feature>
<keyword evidence="2" id="KW-1133">Transmembrane helix</keyword>
<evidence type="ECO:0000313" key="4">
    <source>
        <dbReference type="EMBL" id="MDP4527613.1"/>
    </source>
</evidence>
<dbReference type="PROSITE" id="PS51724">
    <property type="entry name" value="SPOR"/>
    <property type="match status" value="1"/>
</dbReference>
<dbReference type="Gene3D" id="3.30.70.1070">
    <property type="entry name" value="Sporulation related repeat"/>
    <property type="match status" value="1"/>
</dbReference>
<accession>A0ABT9GKW3</accession>